<evidence type="ECO:0000313" key="4">
    <source>
        <dbReference type="Proteomes" id="UP001051844"/>
    </source>
</evidence>
<dbReference type="GO" id="GO:0070967">
    <property type="term" value="F:coenzyme F420 binding"/>
    <property type="evidence" value="ECO:0007669"/>
    <property type="project" value="TreeGrafter"/>
</dbReference>
<dbReference type="EMBL" id="BNDZ01000003">
    <property type="protein sequence ID" value="GHI44254.1"/>
    <property type="molecule type" value="Genomic_DNA"/>
</dbReference>
<accession>A0AA37FB11</accession>
<dbReference type="Pfam" id="PF01243">
    <property type="entry name" value="PNPOx_N"/>
    <property type="match status" value="1"/>
</dbReference>
<comment type="caution">
    <text evidence="3">The sequence shown here is derived from an EMBL/GenBank/DDBJ whole genome shotgun (WGS) entry which is preliminary data.</text>
</comment>
<reference evidence="3" key="1">
    <citation type="submission" date="2022-09" db="EMBL/GenBank/DDBJ databases">
        <title>Whole genome shotgun sequence of Streptomyces albidoflavus NBRC 12854.</title>
        <authorList>
            <person name="Komaki H."/>
            <person name="Tamura T."/>
        </authorList>
    </citation>
    <scope>NUCLEOTIDE SEQUENCE</scope>
    <source>
        <strain evidence="3">NBRC 12854</strain>
    </source>
</reference>
<dbReference type="GO" id="GO:0016627">
    <property type="term" value="F:oxidoreductase activity, acting on the CH-CH group of donors"/>
    <property type="evidence" value="ECO:0007669"/>
    <property type="project" value="TreeGrafter"/>
</dbReference>
<dbReference type="InterPro" id="IPR019920">
    <property type="entry name" value="F420-binding_dom_put"/>
</dbReference>
<evidence type="ECO:0000259" key="2">
    <source>
        <dbReference type="Pfam" id="PF01243"/>
    </source>
</evidence>
<dbReference type="InterPro" id="IPR052019">
    <property type="entry name" value="F420H2_bilvrd_red/Heme_oxyg"/>
</dbReference>
<dbReference type="InterPro" id="IPR011576">
    <property type="entry name" value="Pyridox_Oxase_N"/>
</dbReference>
<dbReference type="SUPFAM" id="SSF50475">
    <property type="entry name" value="FMN-binding split barrel"/>
    <property type="match status" value="1"/>
</dbReference>
<feature type="domain" description="Pyridoxamine 5'-phosphate oxidase N-terminal" evidence="2">
    <location>
        <begin position="86"/>
        <end position="213"/>
    </location>
</feature>
<dbReference type="NCBIfam" id="TIGR03618">
    <property type="entry name" value="Rv1155_F420"/>
    <property type="match status" value="1"/>
</dbReference>
<evidence type="ECO:0000313" key="3">
    <source>
        <dbReference type="EMBL" id="GHI44254.1"/>
    </source>
</evidence>
<keyword evidence="1" id="KW-0560">Oxidoreductase</keyword>
<dbReference type="PANTHER" id="PTHR35176:SF1">
    <property type="entry name" value="F420H(2)-DEPENDENT BILIVERDIN REDUCTASE"/>
    <property type="match status" value="1"/>
</dbReference>
<proteinExistence type="predicted"/>
<evidence type="ECO:0000256" key="1">
    <source>
        <dbReference type="ARBA" id="ARBA00023002"/>
    </source>
</evidence>
<dbReference type="Gene3D" id="2.30.110.10">
    <property type="entry name" value="Electron Transport, Fmn-binding Protein, Chain A"/>
    <property type="match status" value="1"/>
</dbReference>
<name>A0AA37FB11_9ACTN</name>
<protein>
    <recommendedName>
        <fullName evidence="2">Pyridoxamine 5'-phosphate oxidase N-terminal domain-containing protein</fullName>
    </recommendedName>
</protein>
<organism evidence="3 4">
    <name type="scientific">Streptomyces albidoflavus</name>
    <dbReference type="NCBI Taxonomy" id="1886"/>
    <lineage>
        <taxon>Bacteria</taxon>
        <taxon>Bacillati</taxon>
        <taxon>Actinomycetota</taxon>
        <taxon>Actinomycetes</taxon>
        <taxon>Kitasatosporales</taxon>
        <taxon>Streptomycetaceae</taxon>
        <taxon>Streptomyces</taxon>
        <taxon>Streptomyces albidoflavus group</taxon>
    </lineage>
</organism>
<dbReference type="InterPro" id="IPR012349">
    <property type="entry name" value="Split_barrel_FMN-bd"/>
</dbReference>
<dbReference type="Proteomes" id="UP001051844">
    <property type="component" value="Unassembled WGS sequence"/>
</dbReference>
<dbReference type="PANTHER" id="PTHR35176">
    <property type="entry name" value="HEME OXYGENASE HI_0854-RELATED"/>
    <property type="match status" value="1"/>
</dbReference>
<gene>
    <name evidence="3" type="ORF">ScoT_04280</name>
</gene>
<dbReference type="AlphaFoldDB" id="A0AA37FB11"/>
<sequence length="220" mass="23721">MLGVLPREAAAGPGDQAVVGEDEGVADEAHPLGEVVEQPAESLFLCHDPVSPRVRPPDRRIWSASLHHCRRPGKHDEDMAQKMTEAAWRAFVSEGTRTAKVATVRADGSPHIAPVWFVLDGGDVVFNTGAATVKGRNLARDSRVALCVDDERPPFSFAVLQGRVQLSEDPAELLRWATRIAARYVGEEKAGEFGARNAVPGELLVRVTVEKATAMADLTA</sequence>
<dbReference type="GO" id="GO:0005829">
    <property type="term" value="C:cytosol"/>
    <property type="evidence" value="ECO:0007669"/>
    <property type="project" value="TreeGrafter"/>
</dbReference>